<keyword evidence="1" id="KW-1133">Transmembrane helix</keyword>
<dbReference type="PANTHER" id="PTHR33964">
    <property type="entry name" value="RE45066P-RELATED"/>
    <property type="match status" value="1"/>
</dbReference>
<keyword evidence="1" id="KW-0472">Membrane</keyword>
<dbReference type="Proteomes" id="UP001487740">
    <property type="component" value="Unassembled WGS sequence"/>
</dbReference>
<reference evidence="2 3" key="1">
    <citation type="submission" date="2023-03" db="EMBL/GenBank/DDBJ databases">
        <title>High-quality genome of Scylla paramamosain provides insights in environmental adaptation.</title>
        <authorList>
            <person name="Zhang L."/>
        </authorList>
    </citation>
    <scope>NUCLEOTIDE SEQUENCE [LARGE SCALE GENOMIC DNA]</scope>
    <source>
        <strain evidence="2">LZ_2023a</strain>
        <tissue evidence="2">Muscle</tissue>
    </source>
</reference>
<dbReference type="PANTHER" id="PTHR33964:SF1">
    <property type="entry name" value="RE45066P"/>
    <property type="match status" value="1"/>
</dbReference>
<keyword evidence="1" id="KW-0812">Transmembrane</keyword>
<evidence type="ECO:0000313" key="3">
    <source>
        <dbReference type="Proteomes" id="UP001487740"/>
    </source>
</evidence>
<evidence type="ECO:0000256" key="1">
    <source>
        <dbReference type="SAM" id="Phobius"/>
    </source>
</evidence>
<evidence type="ECO:0000313" key="2">
    <source>
        <dbReference type="EMBL" id="KAK8403541.1"/>
    </source>
</evidence>
<protein>
    <recommendedName>
        <fullName evidence="4">24 kDa family member</fullName>
    </recommendedName>
</protein>
<accession>A0AAW0UVH6</accession>
<feature type="transmembrane region" description="Helical" evidence="1">
    <location>
        <begin position="240"/>
        <end position="261"/>
    </location>
</feature>
<organism evidence="2 3">
    <name type="scientific">Scylla paramamosain</name>
    <name type="common">Mud crab</name>
    <dbReference type="NCBI Taxonomy" id="85552"/>
    <lineage>
        <taxon>Eukaryota</taxon>
        <taxon>Metazoa</taxon>
        <taxon>Ecdysozoa</taxon>
        <taxon>Arthropoda</taxon>
        <taxon>Crustacea</taxon>
        <taxon>Multicrustacea</taxon>
        <taxon>Malacostraca</taxon>
        <taxon>Eumalacostraca</taxon>
        <taxon>Eucarida</taxon>
        <taxon>Decapoda</taxon>
        <taxon>Pleocyemata</taxon>
        <taxon>Brachyura</taxon>
        <taxon>Eubrachyura</taxon>
        <taxon>Portunoidea</taxon>
        <taxon>Portunidae</taxon>
        <taxon>Portuninae</taxon>
        <taxon>Scylla</taxon>
    </lineage>
</organism>
<gene>
    <name evidence="2" type="ORF">O3P69_000529</name>
</gene>
<sequence>MATKESWSTWAEARRDYTTKRVDGSNAVVEVEGGGGGGGGGGRGKECDPRHLQKCMKRLEAINEDHNLAFASTEPELDQMCHTMGSGLNCVKSHISRCFKVSRQQLIYQLLTGTEDVIHSLCMPGNFRDQYLQHSPCMKNLSVDPQVCGKQYHRLINSVDPAEKLEFEDSIRQQCCAFHNYLLCVTTAAERECSSEASYFIEEYSYRTARPIIQTRCKVYVPGSLECTYSSAALSRAASFFHLSLLMAVPLLLTTHFPLLYHLI</sequence>
<keyword evidence="3" id="KW-1185">Reference proteome</keyword>
<dbReference type="EMBL" id="JARAKH010000006">
    <property type="protein sequence ID" value="KAK8403541.1"/>
    <property type="molecule type" value="Genomic_DNA"/>
</dbReference>
<name>A0AAW0UVH6_SCYPA</name>
<comment type="caution">
    <text evidence="2">The sequence shown here is derived from an EMBL/GenBank/DDBJ whole genome shotgun (WGS) entry which is preliminary data.</text>
</comment>
<dbReference type="AlphaFoldDB" id="A0AAW0UVH6"/>
<evidence type="ECO:0008006" key="4">
    <source>
        <dbReference type="Google" id="ProtNLM"/>
    </source>
</evidence>
<proteinExistence type="predicted"/>